<protein>
    <submittedName>
        <fullName evidence="3">Thiazolinyl imide reductase</fullName>
    </submittedName>
</protein>
<dbReference type="PANTHER" id="PTHR43377:SF1">
    <property type="entry name" value="BILIVERDIN REDUCTASE A"/>
    <property type="match status" value="1"/>
</dbReference>
<proteinExistence type="predicted"/>
<dbReference type="NCBIfam" id="TIGR01761">
    <property type="entry name" value="thiaz-red"/>
    <property type="match status" value="1"/>
</dbReference>
<dbReference type="RefSeq" id="WP_312861268.1">
    <property type="nucleotide sequence ID" value="NZ_JACCFK010000002.1"/>
</dbReference>
<keyword evidence="4" id="KW-1185">Reference proteome</keyword>
<evidence type="ECO:0000259" key="2">
    <source>
        <dbReference type="Pfam" id="PF21390"/>
    </source>
</evidence>
<dbReference type="PANTHER" id="PTHR43377">
    <property type="entry name" value="BILIVERDIN REDUCTASE A"/>
    <property type="match status" value="1"/>
</dbReference>
<dbReference type="Pfam" id="PF21390">
    <property type="entry name" value="Irp3-like_C"/>
    <property type="match status" value="1"/>
</dbReference>
<dbReference type="InterPro" id="IPR010091">
    <property type="entry name" value="Thiazolinyl_imide_reductase"/>
</dbReference>
<dbReference type="Gene3D" id="3.30.360.10">
    <property type="entry name" value="Dihydrodipicolinate Reductase, domain 2"/>
    <property type="match status" value="1"/>
</dbReference>
<organism evidence="3 4">
    <name type="scientific">Amycolatopsis endophytica</name>
    <dbReference type="NCBI Taxonomy" id="860233"/>
    <lineage>
        <taxon>Bacteria</taxon>
        <taxon>Bacillati</taxon>
        <taxon>Actinomycetota</taxon>
        <taxon>Actinomycetes</taxon>
        <taxon>Pseudonocardiales</taxon>
        <taxon>Pseudonocardiaceae</taxon>
        <taxon>Amycolatopsis</taxon>
    </lineage>
</organism>
<dbReference type="GO" id="GO:0000166">
    <property type="term" value="F:nucleotide binding"/>
    <property type="evidence" value="ECO:0007669"/>
    <property type="project" value="InterPro"/>
</dbReference>
<dbReference type="AlphaFoldDB" id="A0A853BFC2"/>
<dbReference type="InterPro" id="IPR051450">
    <property type="entry name" value="Gfo/Idh/MocA_Oxidoreductases"/>
</dbReference>
<dbReference type="InterPro" id="IPR048655">
    <property type="entry name" value="Irp3-like_C"/>
</dbReference>
<dbReference type="EMBL" id="JACCFK010000002">
    <property type="protein sequence ID" value="NYI93372.1"/>
    <property type="molecule type" value="Genomic_DNA"/>
</dbReference>
<accession>A0A853BFC2</accession>
<reference evidence="3 4" key="1">
    <citation type="submission" date="2020-07" db="EMBL/GenBank/DDBJ databases">
        <title>Sequencing the genomes of 1000 actinobacteria strains.</title>
        <authorList>
            <person name="Klenk H.-P."/>
        </authorList>
    </citation>
    <scope>NUCLEOTIDE SEQUENCE [LARGE SCALE GENOMIC DNA]</scope>
    <source>
        <strain evidence="3 4">DSM 104006</strain>
    </source>
</reference>
<dbReference type="Pfam" id="PF01408">
    <property type="entry name" value="GFO_IDH_MocA"/>
    <property type="match status" value="1"/>
</dbReference>
<dbReference type="SUPFAM" id="SSF51735">
    <property type="entry name" value="NAD(P)-binding Rossmann-fold domains"/>
    <property type="match status" value="1"/>
</dbReference>
<feature type="domain" description="Gfo/Idh/MocA-like oxidoreductase N-terminal" evidence="1">
    <location>
        <begin position="4"/>
        <end position="120"/>
    </location>
</feature>
<sequence>MTRLRVVVAGTAFGRIYLDAVRAAPEDFELTGILARGSDFSRDLAAREGVPVYTAPDQVPDADIACVVVRSGATGGPGTDLARAFLRRGIHVLQEHPVHTGEIAETLRVARQADAAYAVNTLYHDIEPVRRFITAARALHREQGLAYLDAACNSQVAYPLLDVLGRITATLRPWAFGPADDVPADVGAASETAQPFRTLHAAIGGIPVTLRVQNQVHPEDADNHSYLLHRISAGAEGGVLSLADTHGPVLWNPRLHSRRDGTGRLVMSGPGTERLAVPTTSVLGGEPGTYHEVFAGLWPRAVLRSLRRLAGDITEPARRVHSGQWALAVSRAWSDLTAALGVPELIRPGEPAELPMAVLS</sequence>
<dbReference type="InterPro" id="IPR000683">
    <property type="entry name" value="Gfo/Idh/MocA-like_OxRdtase_N"/>
</dbReference>
<evidence type="ECO:0000313" key="4">
    <source>
        <dbReference type="Proteomes" id="UP000549616"/>
    </source>
</evidence>
<dbReference type="Proteomes" id="UP000549616">
    <property type="component" value="Unassembled WGS sequence"/>
</dbReference>
<gene>
    <name evidence="3" type="ORF">HNR02_006747</name>
</gene>
<dbReference type="Gene3D" id="3.40.50.720">
    <property type="entry name" value="NAD(P)-binding Rossmann-like Domain"/>
    <property type="match status" value="1"/>
</dbReference>
<dbReference type="InterPro" id="IPR036291">
    <property type="entry name" value="NAD(P)-bd_dom_sf"/>
</dbReference>
<comment type="caution">
    <text evidence="3">The sequence shown here is derived from an EMBL/GenBank/DDBJ whole genome shotgun (WGS) entry which is preliminary data.</text>
</comment>
<name>A0A853BFC2_9PSEU</name>
<evidence type="ECO:0000259" key="1">
    <source>
        <dbReference type="Pfam" id="PF01408"/>
    </source>
</evidence>
<feature type="domain" description="Thiazolinyl imine reductase-like C-terminal" evidence="2">
    <location>
        <begin position="180"/>
        <end position="251"/>
    </location>
</feature>
<evidence type="ECO:0000313" key="3">
    <source>
        <dbReference type="EMBL" id="NYI93372.1"/>
    </source>
</evidence>